<dbReference type="Proteomes" id="UP000028681">
    <property type="component" value="Chromosome"/>
</dbReference>
<gene>
    <name evidence="1" type="ORF">ETEE_3279</name>
</gene>
<dbReference type="EMBL" id="CP006664">
    <property type="protein sequence ID" value="AIJ09703.1"/>
    <property type="molecule type" value="Genomic_DNA"/>
</dbReference>
<evidence type="ECO:0000313" key="1">
    <source>
        <dbReference type="EMBL" id="AIJ09703.1"/>
    </source>
</evidence>
<proteinExistence type="predicted"/>
<organism evidence="1 2">
    <name type="scientific">Edwardsiella anguillarum ET080813</name>
    <dbReference type="NCBI Taxonomy" id="667120"/>
    <lineage>
        <taxon>Bacteria</taxon>
        <taxon>Pseudomonadati</taxon>
        <taxon>Pseudomonadota</taxon>
        <taxon>Gammaproteobacteria</taxon>
        <taxon>Enterobacterales</taxon>
        <taxon>Hafniaceae</taxon>
        <taxon>Edwardsiella</taxon>
    </lineage>
</organism>
<reference evidence="1 2" key="1">
    <citation type="journal article" date="2012" name="PLoS ONE">
        <title>Edwardsiella comparative phylogenomics reveal the new intra/inter-species taxonomic relationships, virulence evolution and niche adaptation mechanisms.</title>
        <authorList>
            <person name="Yang M."/>
            <person name="Lv Y."/>
            <person name="Xiao J."/>
            <person name="Wu H."/>
            <person name="Zheng H."/>
            <person name="Liu Q."/>
            <person name="Zhang Y."/>
            <person name="Wang Q."/>
        </authorList>
    </citation>
    <scope>NUCLEOTIDE SEQUENCE [LARGE SCALE GENOMIC DNA]</scope>
    <source>
        <strain evidence="2">080813</strain>
    </source>
</reference>
<protein>
    <submittedName>
        <fullName evidence="1">Uncharacterized protein</fullName>
    </submittedName>
</protein>
<dbReference type="KEGG" id="ete:ETEE_3279"/>
<dbReference type="HOGENOM" id="CLU_3135104_0_0_6"/>
<dbReference type="AlphaFoldDB" id="A0A076LT66"/>
<name>A0A076LT66_9GAMM</name>
<accession>A0A076LT66</accession>
<evidence type="ECO:0000313" key="2">
    <source>
        <dbReference type="Proteomes" id="UP000028681"/>
    </source>
</evidence>
<sequence length="49" mass="5605">MLCINLLGFNFDSEKLLIAVNIDLLLINKRTAPRIHLRIFPTPEAATQR</sequence>